<sequence length="148" mass="16078">METDRQIVCPHCGAVNRVKAGRPAAEARCGACKEALFEGHPVDADPAMFEKQIARSEVPVLIDVWAPWCGPCKMMAPHFAEAAKVLEPSMRLMKLNSEDHPDVAGRLGIRGIPTMLLYRGGREIARVSGAMSARQIVDWANAQLTQGA</sequence>
<dbReference type="SUPFAM" id="SSF52833">
    <property type="entry name" value="Thioredoxin-like"/>
    <property type="match status" value="1"/>
</dbReference>
<dbReference type="GO" id="GO:0045454">
    <property type="term" value="P:cell redox homeostasis"/>
    <property type="evidence" value="ECO:0007669"/>
    <property type="project" value="TreeGrafter"/>
</dbReference>
<keyword evidence="2" id="KW-0249">Electron transport</keyword>
<dbReference type="Proteomes" id="UP000291088">
    <property type="component" value="Unassembled WGS sequence"/>
</dbReference>
<dbReference type="EMBL" id="SDVB01000253">
    <property type="protein sequence ID" value="RYC09982.1"/>
    <property type="molecule type" value="Genomic_DNA"/>
</dbReference>
<protein>
    <submittedName>
        <fullName evidence="6">Thioredoxin TrxC</fullName>
    </submittedName>
</protein>
<keyword evidence="4" id="KW-0676">Redox-active center</keyword>
<accession>A0A4Q2SVW9</accession>
<evidence type="ECO:0000313" key="6">
    <source>
        <dbReference type="EMBL" id="RYC09982.1"/>
    </source>
</evidence>
<dbReference type="Gene3D" id="2.30.30.380">
    <property type="entry name" value="Zn-finger domain of Sec23/24"/>
    <property type="match status" value="1"/>
</dbReference>
<dbReference type="Pfam" id="PF21352">
    <property type="entry name" value="Zn_ribbon_Thio2"/>
    <property type="match status" value="1"/>
</dbReference>
<keyword evidence="1" id="KW-0813">Transport</keyword>
<reference evidence="6 7" key="1">
    <citation type="submission" date="2019-01" db="EMBL/GenBank/DDBJ databases">
        <authorList>
            <person name="Deng T."/>
        </authorList>
    </citation>
    <scope>NUCLEOTIDE SEQUENCE [LARGE SCALE GENOMIC DNA]</scope>
    <source>
        <strain evidence="6 7">F8825</strain>
    </source>
</reference>
<proteinExistence type="predicted"/>
<dbReference type="InterPro" id="IPR013766">
    <property type="entry name" value="Thioredoxin_domain"/>
</dbReference>
<dbReference type="PANTHER" id="PTHR45663">
    <property type="entry name" value="GEO12009P1"/>
    <property type="match status" value="1"/>
</dbReference>
<evidence type="ECO:0000256" key="2">
    <source>
        <dbReference type="ARBA" id="ARBA00022982"/>
    </source>
</evidence>
<evidence type="ECO:0000256" key="4">
    <source>
        <dbReference type="ARBA" id="ARBA00023284"/>
    </source>
</evidence>
<dbReference type="InterPro" id="IPR017937">
    <property type="entry name" value="Thioredoxin_CS"/>
</dbReference>
<dbReference type="NCBIfam" id="NF008229">
    <property type="entry name" value="PRK10996.1"/>
    <property type="match status" value="1"/>
</dbReference>
<dbReference type="PANTHER" id="PTHR45663:SF11">
    <property type="entry name" value="GEO12009P1"/>
    <property type="match status" value="1"/>
</dbReference>
<dbReference type="RefSeq" id="WP_129333374.1">
    <property type="nucleotide sequence ID" value="NZ_SDVB01000253.1"/>
</dbReference>
<gene>
    <name evidence="6" type="primary">trxC</name>
    <name evidence="6" type="ORF">EUU22_18040</name>
</gene>
<dbReference type="InterPro" id="IPR036249">
    <property type="entry name" value="Thioredoxin-like_sf"/>
</dbReference>
<dbReference type="PRINTS" id="PR00421">
    <property type="entry name" value="THIOREDOXIN"/>
</dbReference>
<keyword evidence="7" id="KW-1185">Reference proteome</keyword>
<dbReference type="GO" id="GO:0005829">
    <property type="term" value="C:cytosol"/>
    <property type="evidence" value="ECO:0007669"/>
    <property type="project" value="TreeGrafter"/>
</dbReference>
<dbReference type="Gene3D" id="3.40.30.10">
    <property type="entry name" value="Glutaredoxin"/>
    <property type="match status" value="1"/>
</dbReference>
<keyword evidence="3" id="KW-1015">Disulfide bond</keyword>
<dbReference type="PROSITE" id="PS51352">
    <property type="entry name" value="THIOREDOXIN_2"/>
    <property type="match status" value="1"/>
</dbReference>
<dbReference type="AlphaFoldDB" id="A0A4Q2SVW9"/>
<dbReference type="PROSITE" id="PS00194">
    <property type="entry name" value="THIOREDOXIN_1"/>
    <property type="match status" value="1"/>
</dbReference>
<organism evidence="6 7">
    <name type="scientific">Ciceribacter ferrooxidans</name>
    <dbReference type="NCBI Taxonomy" id="2509717"/>
    <lineage>
        <taxon>Bacteria</taxon>
        <taxon>Pseudomonadati</taxon>
        <taxon>Pseudomonadota</taxon>
        <taxon>Alphaproteobacteria</taxon>
        <taxon>Hyphomicrobiales</taxon>
        <taxon>Rhizobiaceae</taxon>
        <taxon>Ciceribacter</taxon>
    </lineage>
</organism>
<dbReference type="Pfam" id="PF00085">
    <property type="entry name" value="Thioredoxin"/>
    <property type="match status" value="1"/>
</dbReference>
<evidence type="ECO:0000259" key="5">
    <source>
        <dbReference type="PROSITE" id="PS51352"/>
    </source>
</evidence>
<evidence type="ECO:0000256" key="3">
    <source>
        <dbReference type="ARBA" id="ARBA00023157"/>
    </source>
</evidence>
<dbReference type="OrthoDB" id="9790390at2"/>
<dbReference type="CDD" id="cd02947">
    <property type="entry name" value="TRX_family"/>
    <property type="match status" value="1"/>
</dbReference>
<feature type="domain" description="Thioredoxin" evidence="5">
    <location>
        <begin position="18"/>
        <end position="145"/>
    </location>
</feature>
<comment type="caution">
    <text evidence="6">The sequence shown here is derived from an EMBL/GenBank/DDBJ whole genome shotgun (WGS) entry which is preliminary data.</text>
</comment>
<dbReference type="GO" id="GO:0015035">
    <property type="term" value="F:protein-disulfide reductase activity"/>
    <property type="evidence" value="ECO:0007669"/>
    <property type="project" value="TreeGrafter"/>
</dbReference>
<evidence type="ECO:0000256" key="1">
    <source>
        <dbReference type="ARBA" id="ARBA00022448"/>
    </source>
</evidence>
<evidence type="ECO:0000313" key="7">
    <source>
        <dbReference type="Proteomes" id="UP000291088"/>
    </source>
</evidence>
<dbReference type="InterPro" id="IPR049299">
    <property type="entry name" value="Thio2_N"/>
</dbReference>
<name>A0A4Q2SVW9_9HYPH</name>